<evidence type="ECO:0000256" key="3">
    <source>
        <dbReference type="ARBA" id="ARBA00007275"/>
    </source>
</evidence>
<proteinExistence type="inferred from homology"/>
<keyword evidence="9" id="KW-0460">Magnesium</keyword>
<evidence type="ECO:0000259" key="10">
    <source>
        <dbReference type="PROSITE" id="PS51462"/>
    </source>
</evidence>
<evidence type="ECO:0000256" key="4">
    <source>
        <dbReference type="ARBA" id="ARBA00011738"/>
    </source>
</evidence>
<dbReference type="Pfam" id="PF00293">
    <property type="entry name" value="NUDIX"/>
    <property type="match status" value="1"/>
</dbReference>
<evidence type="ECO:0000256" key="6">
    <source>
        <dbReference type="ARBA" id="ARBA00022801"/>
    </source>
</evidence>
<dbReference type="PANTHER" id="PTHR11839">
    <property type="entry name" value="UDP/ADP-SUGAR PYROPHOSPHATASE"/>
    <property type="match status" value="1"/>
</dbReference>
<dbReference type="InterPro" id="IPR015797">
    <property type="entry name" value="NUDIX_hydrolase-like_dom_sf"/>
</dbReference>
<feature type="domain" description="Nudix hydrolase" evidence="10">
    <location>
        <begin position="42"/>
        <end position="179"/>
    </location>
</feature>
<dbReference type="InterPro" id="IPR020084">
    <property type="entry name" value="NUDIX_hydrolase_CS"/>
</dbReference>
<dbReference type="Proteomes" id="UP001139516">
    <property type="component" value="Unassembled WGS sequence"/>
</dbReference>
<dbReference type="Gene3D" id="3.90.79.10">
    <property type="entry name" value="Nucleoside Triphosphate Pyrophosphohydrolase"/>
    <property type="match status" value="1"/>
</dbReference>
<organism evidence="11 12">
    <name type="scientific">Roseomonas acroporae</name>
    <dbReference type="NCBI Taxonomy" id="2937791"/>
    <lineage>
        <taxon>Bacteria</taxon>
        <taxon>Pseudomonadati</taxon>
        <taxon>Pseudomonadota</taxon>
        <taxon>Alphaproteobacteria</taxon>
        <taxon>Acetobacterales</taxon>
        <taxon>Roseomonadaceae</taxon>
        <taxon>Roseomonas</taxon>
    </lineage>
</organism>
<dbReference type="CDD" id="cd24157">
    <property type="entry name" value="NUDIX_GDPMK"/>
    <property type="match status" value="1"/>
</dbReference>
<comment type="cofactor">
    <cofactor evidence="2 9">
        <name>Mg(2+)</name>
        <dbReference type="ChEBI" id="CHEBI:18420"/>
    </cofactor>
</comment>
<comment type="similarity">
    <text evidence="3">Belongs to the Nudix hydrolase family. NudK subfamily.</text>
</comment>
<dbReference type="InterPro" id="IPR000086">
    <property type="entry name" value="NUDIX_hydrolase_dom"/>
</dbReference>
<sequence>MTTLRITGAETLSSGHLALRRYTVEQIRRDGTRETLRREVCVSRRSVAVLLADPARGTVLLVRQPRVPALVNGDDPLLLEACAGNIDDGESPEAAARREVEEETGHAIARLRPLFELYPSPGISSERLCLFQAEIGPRIGQGGGMTEEGEDIALVEMPFDEAWAMMERGGIVDAKTVILLQQARLHGLAVG</sequence>
<evidence type="ECO:0000256" key="8">
    <source>
        <dbReference type="ARBA" id="ARBA00032272"/>
    </source>
</evidence>
<comment type="caution">
    <text evidence="11">The sequence shown here is derived from an EMBL/GenBank/DDBJ whole genome shotgun (WGS) entry which is preliminary data.</text>
</comment>
<keyword evidence="6" id="KW-0378">Hydrolase</keyword>
<dbReference type="SUPFAM" id="SSF55811">
    <property type="entry name" value="Nudix"/>
    <property type="match status" value="1"/>
</dbReference>
<dbReference type="GO" id="GO:0016818">
    <property type="term" value="F:hydrolase activity, acting on acid anhydrides, in phosphorus-containing anhydrides"/>
    <property type="evidence" value="ECO:0007669"/>
    <property type="project" value="InterPro"/>
</dbReference>
<dbReference type="PANTHER" id="PTHR11839:SF18">
    <property type="entry name" value="NUDIX HYDROLASE DOMAIN-CONTAINING PROTEIN"/>
    <property type="match status" value="1"/>
</dbReference>
<dbReference type="EMBL" id="JALPRX010000111">
    <property type="protein sequence ID" value="MCK8787220.1"/>
    <property type="molecule type" value="Genomic_DNA"/>
</dbReference>
<feature type="binding site" evidence="9">
    <location>
        <position position="103"/>
    </location>
    <ligand>
        <name>Mg(2+)</name>
        <dbReference type="ChEBI" id="CHEBI:18420"/>
        <label>1</label>
    </ligand>
</feature>
<evidence type="ECO:0000313" key="11">
    <source>
        <dbReference type="EMBL" id="MCK8787220.1"/>
    </source>
</evidence>
<evidence type="ECO:0000256" key="2">
    <source>
        <dbReference type="ARBA" id="ARBA00001946"/>
    </source>
</evidence>
<feature type="binding site" evidence="9">
    <location>
        <position position="150"/>
    </location>
    <ligand>
        <name>Mg(2+)</name>
        <dbReference type="ChEBI" id="CHEBI:18420"/>
        <label>1</label>
    </ligand>
</feature>
<evidence type="ECO:0000256" key="1">
    <source>
        <dbReference type="ARBA" id="ARBA00000847"/>
    </source>
</evidence>
<accession>A0A9X1YDV1</accession>
<reference evidence="11" key="1">
    <citation type="submission" date="2022-04" db="EMBL/GenBank/DDBJ databases">
        <title>Roseomonas acroporae sp. nov., isolated from coral Acropora digitifera.</title>
        <authorList>
            <person name="Sun H."/>
        </authorList>
    </citation>
    <scope>NUCLEOTIDE SEQUENCE</scope>
    <source>
        <strain evidence="11">NAR14</strain>
    </source>
</reference>
<evidence type="ECO:0000256" key="5">
    <source>
        <dbReference type="ARBA" id="ARBA00016377"/>
    </source>
</evidence>
<dbReference type="PROSITE" id="PS00893">
    <property type="entry name" value="NUDIX_BOX"/>
    <property type="match status" value="1"/>
</dbReference>
<name>A0A9X1YDV1_9PROT</name>
<dbReference type="PROSITE" id="PS51462">
    <property type="entry name" value="NUDIX"/>
    <property type="match status" value="1"/>
</dbReference>
<comment type="subunit">
    <text evidence="4">Homodimer.</text>
</comment>
<dbReference type="AlphaFoldDB" id="A0A9X1YDV1"/>
<keyword evidence="12" id="KW-1185">Reference proteome</keyword>
<dbReference type="GO" id="GO:0046872">
    <property type="term" value="F:metal ion binding"/>
    <property type="evidence" value="ECO:0007669"/>
    <property type="project" value="UniProtKB-KW"/>
</dbReference>
<evidence type="ECO:0000256" key="9">
    <source>
        <dbReference type="PIRSR" id="PIRSR604385-2"/>
    </source>
</evidence>
<dbReference type="RefSeq" id="WP_248669275.1">
    <property type="nucleotide sequence ID" value="NZ_JALPRX010000111.1"/>
</dbReference>
<feature type="binding site" evidence="9">
    <location>
        <position position="99"/>
    </location>
    <ligand>
        <name>Mg(2+)</name>
        <dbReference type="ChEBI" id="CHEBI:18420"/>
        <label>1</label>
    </ligand>
</feature>
<dbReference type="GO" id="GO:0005829">
    <property type="term" value="C:cytosol"/>
    <property type="evidence" value="ECO:0007669"/>
    <property type="project" value="TreeGrafter"/>
</dbReference>
<gene>
    <name evidence="11" type="ORF">M0638_22870</name>
</gene>
<dbReference type="GO" id="GO:0019693">
    <property type="term" value="P:ribose phosphate metabolic process"/>
    <property type="evidence" value="ECO:0007669"/>
    <property type="project" value="TreeGrafter"/>
</dbReference>
<comment type="catalytic activity">
    <reaction evidence="1">
        <text>GDP-alpha-D-mannose + H2O = alpha-D-mannose 1-phosphate + GMP + 2 H(+)</text>
        <dbReference type="Rhea" id="RHEA:27978"/>
        <dbReference type="ChEBI" id="CHEBI:15377"/>
        <dbReference type="ChEBI" id="CHEBI:15378"/>
        <dbReference type="ChEBI" id="CHEBI:57527"/>
        <dbReference type="ChEBI" id="CHEBI:58115"/>
        <dbReference type="ChEBI" id="CHEBI:58409"/>
    </reaction>
</comment>
<feature type="binding site" evidence="9">
    <location>
        <position position="83"/>
    </location>
    <ligand>
        <name>Mg(2+)</name>
        <dbReference type="ChEBI" id="CHEBI:18420"/>
        <label>1</label>
    </ligand>
</feature>
<protein>
    <recommendedName>
        <fullName evidence="5">GDP-mannose pyrophosphatase</fullName>
    </recommendedName>
    <alternativeName>
        <fullName evidence="7">GDP-mannose hydrolase</fullName>
    </alternativeName>
    <alternativeName>
        <fullName evidence="8">GDPMK</fullName>
    </alternativeName>
</protein>
<dbReference type="InterPro" id="IPR004385">
    <property type="entry name" value="NDP_pyrophosphatase"/>
</dbReference>
<dbReference type="NCBIfam" id="TIGR00052">
    <property type="entry name" value="nudix-type nucleoside diphosphatase, YffH/AdpP family"/>
    <property type="match status" value="1"/>
</dbReference>
<evidence type="ECO:0000256" key="7">
    <source>
        <dbReference type="ARBA" id="ARBA00032162"/>
    </source>
</evidence>
<evidence type="ECO:0000313" key="12">
    <source>
        <dbReference type="Proteomes" id="UP001139516"/>
    </source>
</evidence>
<dbReference type="GO" id="GO:0006753">
    <property type="term" value="P:nucleoside phosphate metabolic process"/>
    <property type="evidence" value="ECO:0007669"/>
    <property type="project" value="TreeGrafter"/>
</dbReference>
<keyword evidence="9" id="KW-0479">Metal-binding</keyword>